<dbReference type="EMBL" id="BARW01012327">
    <property type="protein sequence ID" value="GAI82985.1"/>
    <property type="molecule type" value="Genomic_DNA"/>
</dbReference>
<dbReference type="AlphaFoldDB" id="X1T609"/>
<keyword evidence="1" id="KW-0812">Transmembrane</keyword>
<accession>X1T609</accession>
<sequence length="207" mass="24052">VVIILIVVFIVFASYFMYARQYLWAFLTLFLIFVLIAPETIKRVKLSVGKDGVEATYEKAQEEKIKKDIQENKEPITRERIKFFRDIENKIIKDAHRKLGGELKREIHYVYGDKPEKPEFMFTPDGTIKVDNKLIFIEIKHIIHPELARNIINNGIKQLQLILDRFKPMAGADLEAKLIIASSVDLDIRGINAPDNINIEFLVTKRK</sequence>
<protein>
    <submittedName>
        <fullName evidence="2">Uncharacterized protein</fullName>
    </submittedName>
</protein>
<keyword evidence="1" id="KW-1133">Transmembrane helix</keyword>
<gene>
    <name evidence="2" type="ORF">S12H4_23280</name>
</gene>
<comment type="caution">
    <text evidence="2">The sequence shown here is derived from an EMBL/GenBank/DDBJ whole genome shotgun (WGS) entry which is preliminary data.</text>
</comment>
<evidence type="ECO:0000313" key="2">
    <source>
        <dbReference type="EMBL" id="GAI82985.1"/>
    </source>
</evidence>
<reference evidence="2" key="1">
    <citation type="journal article" date="2014" name="Front. Microbiol.">
        <title>High frequency of phylogenetically diverse reductive dehalogenase-homologous genes in deep subseafloor sedimentary metagenomes.</title>
        <authorList>
            <person name="Kawai M."/>
            <person name="Futagami T."/>
            <person name="Toyoda A."/>
            <person name="Takaki Y."/>
            <person name="Nishi S."/>
            <person name="Hori S."/>
            <person name="Arai W."/>
            <person name="Tsubouchi T."/>
            <person name="Morono Y."/>
            <person name="Uchiyama I."/>
            <person name="Ito T."/>
            <person name="Fujiyama A."/>
            <person name="Inagaki F."/>
            <person name="Takami H."/>
        </authorList>
    </citation>
    <scope>NUCLEOTIDE SEQUENCE</scope>
    <source>
        <strain evidence="2">Expedition CK06-06</strain>
    </source>
</reference>
<proteinExistence type="predicted"/>
<feature type="non-terminal residue" evidence="2">
    <location>
        <position position="1"/>
    </location>
</feature>
<organism evidence="2">
    <name type="scientific">marine sediment metagenome</name>
    <dbReference type="NCBI Taxonomy" id="412755"/>
    <lineage>
        <taxon>unclassified sequences</taxon>
        <taxon>metagenomes</taxon>
        <taxon>ecological metagenomes</taxon>
    </lineage>
</organism>
<feature type="transmembrane region" description="Helical" evidence="1">
    <location>
        <begin position="23"/>
        <end position="41"/>
    </location>
</feature>
<name>X1T609_9ZZZZ</name>
<evidence type="ECO:0000256" key="1">
    <source>
        <dbReference type="SAM" id="Phobius"/>
    </source>
</evidence>
<feature type="non-terminal residue" evidence="2">
    <location>
        <position position="207"/>
    </location>
</feature>
<keyword evidence="1" id="KW-0472">Membrane</keyword>